<dbReference type="CDD" id="cd18490">
    <property type="entry name" value="BACK_BTBD8"/>
    <property type="match status" value="1"/>
</dbReference>
<feature type="domain" description="BTB" evidence="2">
    <location>
        <begin position="338"/>
        <end position="405"/>
    </location>
</feature>
<dbReference type="Gene3D" id="3.30.710.10">
    <property type="entry name" value="Potassium Channel Kv1.1, Chain A"/>
    <property type="match status" value="2"/>
</dbReference>
<keyword evidence="3" id="KW-1185">Reference proteome</keyword>
<dbReference type="PROSITE" id="PS50097">
    <property type="entry name" value="BTB"/>
    <property type="match status" value="2"/>
</dbReference>
<dbReference type="Pfam" id="PF26017">
    <property type="entry name" value="BACK_BTBD8"/>
    <property type="match status" value="1"/>
</dbReference>
<gene>
    <name evidence="4 5 6" type="primary">LOC115214974</name>
</gene>
<protein>
    <submittedName>
        <fullName evidence="4 5">Uncharacterized protein LOC115214974</fullName>
    </submittedName>
</protein>
<dbReference type="PANTHER" id="PTHR22427">
    <property type="entry name" value="GH15728P"/>
    <property type="match status" value="1"/>
</dbReference>
<dbReference type="RefSeq" id="XP_036361132.1">
    <property type="nucleotide sequence ID" value="XM_036505239.1"/>
</dbReference>
<proteinExistence type="predicted"/>
<dbReference type="RefSeq" id="XP_036361133.1">
    <property type="nucleotide sequence ID" value="XM_036505240.1"/>
</dbReference>
<dbReference type="InterPro" id="IPR043225">
    <property type="entry name" value="BACK_BTBD8"/>
</dbReference>
<evidence type="ECO:0000256" key="1">
    <source>
        <dbReference type="SAM" id="MobiDB-lite"/>
    </source>
</evidence>
<evidence type="ECO:0000259" key="2">
    <source>
        <dbReference type="PROSITE" id="PS50097"/>
    </source>
</evidence>
<reference evidence="4 5" key="1">
    <citation type="submission" date="2025-08" db="UniProtKB">
        <authorList>
            <consortium name="RefSeq"/>
        </authorList>
    </citation>
    <scope>IDENTIFICATION</scope>
</reference>
<dbReference type="RefSeq" id="XP_029639933.1">
    <property type="nucleotide sequence ID" value="XM_029784073.2"/>
</dbReference>
<feature type="compositionally biased region" description="Polar residues" evidence="1">
    <location>
        <begin position="705"/>
        <end position="735"/>
    </location>
</feature>
<dbReference type="AlphaFoldDB" id="A0A6P7SPD1"/>
<accession>A0A6P7SPD1</accession>
<dbReference type="Proteomes" id="UP000515154">
    <property type="component" value="Linkage group LG8"/>
</dbReference>
<sequence length="881" mass="98973">MRPSGGVTCRPKDRSGQRQSIAFLEKCAKEKEKLQERLTEGMKRDMQRMFDEAIHPDITFNIGNNEISAHKIILQAREGDIYNLLLNNLANDNSTNAKNVTYKEVRDFLRQLYTTQCADTLVQEFLRKLSNENTSENDILAESSCVNGNPEDSTELEPYSEHAETSLNNGFHIPIQRAKAIPTKKSSPYFLYNYGGGSTSSSYSSSHGSSVTEMSCSSVLSSSLSSGNGSFIELARPSKSYGSHQSVENISPSISPEAQRQQFNEIRQASFVNCDTVVAPPEETAKDVQEPTSETITSSLLACQRLPDLITTSTSLPHEACCKLGSQLLRMLLQGTTTNCVLTARTQDFRSHKCILASRSKYFYSMFNGSWAETDAEKLHLESISSVVLEQLLLFLYGGVVDLIDNCDVVELLVIADMYAIDGLKDVVCFNLRYEKCHFFHKPCPGCIAGVPEVFVLSKMYNMADLYERCLKWINKNFSKVWPTKSFSMMHDNLMNACCQRAIKDMTCENVLEVIMECQKISSCLPRLKWSEPVLNVVTQLMDAAIEFIGQHFTSVIASKHFMSLDQIMAWSMSLLDEVFTMVIKSLPMEKACQTYLSLSRLVAHAEDPNCVWTEDFITFIQSLFKKSEDYLKLHIHQVAHCKDWDLLTDDMQKKIMTSAYYVCIDNSNRGKMPPKLTSMQKRRTGAEMIKMLKEDGTYMLPGSENVSTTKGSPKSQKSIKSTVAQSGSPTQSRIPTPRGSPAKGREPSKIPGLSDSHRKGRPSKVPTKITIAPTTDPEDEVLTVSIVDGTVTEDENPKWPIANRKQNINLLKRNNSFGELVTEEAKMLQLKMRSNSIGLMEEKILRKVRTCYSYFTCLTSNTCIDIIPIFKVNFHKPVSF</sequence>
<organism evidence="3 4">
    <name type="scientific">Octopus sinensis</name>
    <name type="common">East Asian common octopus</name>
    <dbReference type="NCBI Taxonomy" id="2607531"/>
    <lineage>
        <taxon>Eukaryota</taxon>
        <taxon>Metazoa</taxon>
        <taxon>Spiralia</taxon>
        <taxon>Lophotrochozoa</taxon>
        <taxon>Mollusca</taxon>
        <taxon>Cephalopoda</taxon>
        <taxon>Coleoidea</taxon>
        <taxon>Octopodiformes</taxon>
        <taxon>Octopoda</taxon>
        <taxon>Incirrata</taxon>
        <taxon>Octopodidae</taxon>
        <taxon>Octopus</taxon>
    </lineage>
</organism>
<evidence type="ECO:0000313" key="3">
    <source>
        <dbReference type="Proteomes" id="UP000515154"/>
    </source>
</evidence>
<dbReference type="KEGG" id="osn:115214974"/>
<dbReference type="InterPro" id="IPR011333">
    <property type="entry name" value="SKP1/BTB/POZ_sf"/>
</dbReference>
<evidence type="ECO:0000313" key="6">
    <source>
        <dbReference type="RefSeq" id="XP_036361133.1"/>
    </source>
</evidence>
<dbReference type="CDD" id="cd18286">
    <property type="entry name" value="BTB2_POZ_BTBD8"/>
    <property type="match status" value="1"/>
</dbReference>
<dbReference type="PANTHER" id="PTHR22427:SF7">
    <property type="entry name" value="GH15728P"/>
    <property type="match status" value="1"/>
</dbReference>
<feature type="region of interest" description="Disordered" evidence="1">
    <location>
        <begin position="698"/>
        <end position="777"/>
    </location>
</feature>
<dbReference type="InterPro" id="IPR000210">
    <property type="entry name" value="BTB/POZ_dom"/>
</dbReference>
<feature type="region of interest" description="Disordered" evidence="1">
    <location>
        <begin position="139"/>
        <end position="163"/>
    </location>
</feature>
<dbReference type="SMART" id="SM00225">
    <property type="entry name" value="BTB"/>
    <property type="match status" value="2"/>
</dbReference>
<name>A0A6P7SPD1_9MOLL</name>
<dbReference type="SUPFAM" id="SSF54695">
    <property type="entry name" value="POZ domain"/>
    <property type="match status" value="2"/>
</dbReference>
<dbReference type="Pfam" id="PF00651">
    <property type="entry name" value="BTB"/>
    <property type="match status" value="2"/>
</dbReference>
<feature type="domain" description="BTB" evidence="2">
    <location>
        <begin position="56"/>
        <end position="114"/>
    </location>
</feature>
<dbReference type="CDD" id="cd14733">
    <property type="entry name" value="BACK"/>
    <property type="match status" value="1"/>
</dbReference>
<evidence type="ECO:0000313" key="5">
    <source>
        <dbReference type="RefSeq" id="XP_036361132.1"/>
    </source>
</evidence>
<evidence type="ECO:0000313" key="4">
    <source>
        <dbReference type="RefSeq" id="XP_029639933.1"/>
    </source>
</evidence>